<dbReference type="EC" id="3.4.-.-" evidence="6"/>
<sequence>MLGTTPLAPWMTVRNLFVFAILLATTACGSKQYSSRQNLADTEKSTASIAEAFEPTSPFLHFSNGQFCTLPVPGAISGASNPFELSFKGPKNQQQLVALAFSQIGTLYRPGGVEPGTGFDCSGFTTWVYGKLGVNLPRSSREQFQEGKVIPKSQLKKGDLVFFGNKKRITHVGIYLEDNKFIHSSSSGDTVKISSLDEPTWERKYTGARRVF</sequence>
<dbReference type="AlphaFoldDB" id="A0A6V8M3I3"/>
<evidence type="ECO:0000313" key="7">
    <source>
        <dbReference type="Proteomes" id="UP000494245"/>
    </source>
</evidence>
<evidence type="ECO:0000256" key="4">
    <source>
        <dbReference type="ARBA" id="ARBA00022807"/>
    </source>
</evidence>
<evidence type="ECO:0000259" key="5">
    <source>
        <dbReference type="PROSITE" id="PS51935"/>
    </source>
</evidence>
<evidence type="ECO:0000313" key="6">
    <source>
        <dbReference type="EMBL" id="GFK95025.1"/>
    </source>
</evidence>
<accession>A0A6V8M3I3</accession>
<keyword evidence="3 6" id="KW-0378">Hydrolase</keyword>
<dbReference type="SUPFAM" id="SSF54001">
    <property type="entry name" value="Cysteine proteinases"/>
    <property type="match status" value="1"/>
</dbReference>
<dbReference type="PROSITE" id="PS51935">
    <property type="entry name" value="NLPC_P60"/>
    <property type="match status" value="1"/>
</dbReference>
<comment type="similarity">
    <text evidence="1">Belongs to the peptidase C40 family.</text>
</comment>
<reference evidence="6 7" key="2">
    <citation type="submission" date="2020-05" db="EMBL/GenBank/DDBJ databases">
        <title>Draft genome sequence of Desulfovibrio sp. strainFSS-1.</title>
        <authorList>
            <person name="Shimoshige H."/>
            <person name="Kobayashi H."/>
            <person name="Maekawa T."/>
        </authorList>
    </citation>
    <scope>NUCLEOTIDE SEQUENCE [LARGE SCALE GENOMIC DNA]</scope>
    <source>
        <strain evidence="6 7">SIID29052-01</strain>
    </source>
</reference>
<dbReference type="EMBL" id="BLTE01000013">
    <property type="protein sequence ID" value="GFK95025.1"/>
    <property type="molecule type" value="Genomic_DNA"/>
</dbReference>
<evidence type="ECO:0000256" key="2">
    <source>
        <dbReference type="ARBA" id="ARBA00022670"/>
    </source>
</evidence>
<dbReference type="Proteomes" id="UP000494245">
    <property type="component" value="Unassembled WGS sequence"/>
</dbReference>
<keyword evidence="7" id="KW-1185">Reference proteome</keyword>
<dbReference type="PANTHER" id="PTHR47053">
    <property type="entry name" value="MUREIN DD-ENDOPEPTIDASE MEPH-RELATED"/>
    <property type="match status" value="1"/>
</dbReference>
<name>A0A6V8M3I3_9BACT</name>
<dbReference type="GO" id="GO:0008234">
    <property type="term" value="F:cysteine-type peptidase activity"/>
    <property type="evidence" value="ECO:0007669"/>
    <property type="project" value="UniProtKB-KW"/>
</dbReference>
<evidence type="ECO:0000256" key="1">
    <source>
        <dbReference type="ARBA" id="ARBA00007074"/>
    </source>
</evidence>
<dbReference type="InterPro" id="IPR000064">
    <property type="entry name" value="NLP_P60_dom"/>
</dbReference>
<dbReference type="PANTHER" id="PTHR47053:SF1">
    <property type="entry name" value="MUREIN DD-ENDOPEPTIDASE MEPH-RELATED"/>
    <property type="match status" value="1"/>
</dbReference>
<proteinExistence type="inferred from homology"/>
<feature type="domain" description="NlpC/P60" evidence="5">
    <location>
        <begin position="90"/>
        <end position="212"/>
    </location>
</feature>
<comment type="caution">
    <text evidence="6">The sequence shown here is derived from an EMBL/GenBank/DDBJ whole genome shotgun (WGS) entry which is preliminary data.</text>
</comment>
<dbReference type="RefSeq" id="WP_235956977.1">
    <property type="nucleotide sequence ID" value="NZ_BLTE01000013.1"/>
</dbReference>
<evidence type="ECO:0000256" key="3">
    <source>
        <dbReference type="ARBA" id="ARBA00022801"/>
    </source>
</evidence>
<gene>
    <name evidence="6" type="primary">mepH_2</name>
    <name evidence="6" type="ORF">NNJEOMEG_02873</name>
</gene>
<dbReference type="Pfam" id="PF00877">
    <property type="entry name" value="NLPC_P60"/>
    <property type="match status" value="1"/>
</dbReference>
<dbReference type="Gene3D" id="3.90.1720.10">
    <property type="entry name" value="endopeptidase domain like (from Nostoc punctiforme)"/>
    <property type="match status" value="1"/>
</dbReference>
<dbReference type="InterPro" id="IPR038765">
    <property type="entry name" value="Papain-like_cys_pep_sf"/>
</dbReference>
<dbReference type="InterPro" id="IPR051202">
    <property type="entry name" value="Peptidase_C40"/>
</dbReference>
<protein>
    <submittedName>
        <fullName evidence="6">Murein DD-endopeptidase MepH</fullName>
        <ecNumber evidence="6">3.4.-.-</ecNumber>
    </submittedName>
</protein>
<dbReference type="GO" id="GO:0006508">
    <property type="term" value="P:proteolysis"/>
    <property type="evidence" value="ECO:0007669"/>
    <property type="project" value="UniProtKB-KW"/>
</dbReference>
<reference evidence="6 7" key="1">
    <citation type="submission" date="2020-04" db="EMBL/GenBank/DDBJ databases">
        <authorList>
            <consortium name="Desulfovibrio sp. FSS-1 genome sequencing consortium"/>
            <person name="Shimoshige H."/>
            <person name="Kobayashi H."/>
            <person name="Maekawa T."/>
        </authorList>
    </citation>
    <scope>NUCLEOTIDE SEQUENCE [LARGE SCALE GENOMIC DNA]</scope>
    <source>
        <strain evidence="6 7">SIID29052-01</strain>
    </source>
</reference>
<organism evidence="6 7">
    <name type="scientific">Fundidesulfovibrio magnetotacticus</name>
    <dbReference type="NCBI Taxonomy" id="2730080"/>
    <lineage>
        <taxon>Bacteria</taxon>
        <taxon>Pseudomonadati</taxon>
        <taxon>Thermodesulfobacteriota</taxon>
        <taxon>Desulfovibrionia</taxon>
        <taxon>Desulfovibrionales</taxon>
        <taxon>Desulfovibrionaceae</taxon>
        <taxon>Fundidesulfovibrio</taxon>
    </lineage>
</organism>
<keyword evidence="2" id="KW-0645">Protease</keyword>
<keyword evidence="4" id="KW-0788">Thiol protease</keyword>